<name>A0A934SAC9_9BACT</name>
<reference evidence="1" key="1">
    <citation type="submission" date="2021-01" db="EMBL/GenBank/DDBJ databases">
        <title>Modified the classification status of verrucomicrobia.</title>
        <authorList>
            <person name="Feng X."/>
        </authorList>
    </citation>
    <scope>NUCLEOTIDE SEQUENCE</scope>
    <source>
        <strain evidence="1">KCTC 22041</strain>
    </source>
</reference>
<dbReference type="GO" id="GO:0000287">
    <property type="term" value="F:magnesium ion binding"/>
    <property type="evidence" value="ECO:0007669"/>
    <property type="project" value="InterPro"/>
</dbReference>
<dbReference type="AlphaFoldDB" id="A0A934SAC9"/>
<dbReference type="RefSeq" id="WP_200274242.1">
    <property type="nucleotide sequence ID" value="NZ_JAENIJ010000096.1"/>
</dbReference>
<sequence>MNNPPVIFKVVPLGKPRMTQRDRWKKRPAVLRYHAFKDTLRARLVDLPHLRKLIDSGTIHGLSWTAYFPMPPSWSKRKQASLAGALHQQKPDRDNIDKAILDALFTDDSGIASGRIEKRWDDGKGPRIEITFEFDPHPATAPGNQPVLF</sequence>
<evidence type="ECO:0000313" key="1">
    <source>
        <dbReference type="EMBL" id="MBK1884758.1"/>
    </source>
</evidence>
<dbReference type="InterPro" id="IPR036614">
    <property type="entry name" value="RusA-like_sf"/>
</dbReference>
<dbReference type="Pfam" id="PF05866">
    <property type="entry name" value="RusA"/>
    <property type="match status" value="1"/>
</dbReference>
<dbReference type="InterPro" id="IPR008822">
    <property type="entry name" value="Endonuclease_RusA-like"/>
</dbReference>
<gene>
    <name evidence="1" type="ORF">JIN85_20265</name>
</gene>
<organism evidence="1 2">
    <name type="scientific">Luteolibacter pohnpeiensis</name>
    <dbReference type="NCBI Taxonomy" id="454153"/>
    <lineage>
        <taxon>Bacteria</taxon>
        <taxon>Pseudomonadati</taxon>
        <taxon>Verrucomicrobiota</taxon>
        <taxon>Verrucomicrobiia</taxon>
        <taxon>Verrucomicrobiales</taxon>
        <taxon>Verrucomicrobiaceae</taxon>
        <taxon>Luteolibacter</taxon>
    </lineage>
</organism>
<protein>
    <submittedName>
        <fullName evidence="1">RusA family crossover junction endodeoxyribonuclease</fullName>
    </submittedName>
</protein>
<dbReference type="SUPFAM" id="SSF103084">
    <property type="entry name" value="Holliday junction resolvase RusA"/>
    <property type="match status" value="1"/>
</dbReference>
<keyword evidence="2" id="KW-1185">Reference proteome</keyword>
<comment type="caution">
    <text evidence="1">The sequence shown here is derived from an EMBL/GenBank/DDBJ whole genome shotgun (WGS) entry which is preliminary data.</text>
</comment>
<accession>A0A934SAC9</accession>
<dbReference type="EMBL" id="JAENIJ010000096">
    <property type="protein sequence ID" value="MBK1884758.1"/>
    <property type="molecule type" value="Genomic_DNA"/>
</dbReference>
<dbReference type="GO" id="GO:0006310">
    <property type="term" value="P:DNA recombination"/>
    <property type="evidence" value="ECO:0007669"/>
    <property type="project" value="InterPro"/>
</dbReference>
<proteinExistence type="predicted"/>
<dbReference type="Gene3D" id="3.30.1330.70">
    <property type="entry name" value="Holliday junction resolvase RusA"/>
    <property type="match status" value="1"/>
</dbReference>
<evidence type="ECO:0000313" key="2">
    <source>
        <dbReference type="Proteomes" id="UP000603141"/>
    </source>
</evidence>
<dbReference type="Proteomes" id="UP000603141">
    <property type="component" value="Unassembled WGS sequence"/>
</dbReference>
<dbReference type="GO" id="GO:0006281">
    <property type="term" value="P:DNA repair"/>
    <property type="evidence" value="ECO:0007669"/>
    <property type="project" value="InterPro"/>
</dbReference>